<sequence>MNINSFPETKREILKTLKAVGSASIATIQPKLNITGEALRQHLIQLKHEGFVERKSKKNRDSSGGRPAKQYYLTSEGEHLFPKNYDQLTVEIIDTVADNLGQEALLRILETMTKARIKKWEPQLQGLSLNERVDALKGFYLQDDAFMEIEESGNAICFIEHNCPFLNVAMKRPALCSVTVSSLTQLLGYKVERTERFQNGDGRCVFRILLDQPIDKDSCPFTLEE</sequence>
<dbReference type="EMBL" id="CP159510">
    <property type="protein sequence ID" value="XCJ16941.1"/>
    <property type="molecule type" value="Genomic_DNA"/>
</dbReference>
<evidence type="ECO:0008006" key="2">
    <source>
        <dbReference type="Google" id="ProtNLM"/>
    </source>
</evidence>
<dbReference type="RefSeq" id="WP_353948282.1">
    <property type="nucleotide sequence ID" value="NZ_CP159510.1"/>
</dbReference>
<dbReference type="InterPro" id="IPR036390">
    <property type="entry name" value="WH_DNA-bd_sf"/>
</dbReference>
<reference evidence="1" key="1">
    <citation type="submission" date="2024-06" db="EMBL/GenBank/DDBJ databases">
        <authorList>
            <person name="Fan A."/>
            <person name="Zhang F.Y."/>
            <person name="Zhang L."/>
        </authorList>
    </citation>
    <scope>NUCLEOTIDE SEQUENCE</scope>
    <source>
        <strain evidence="1">Y61</strain>
    </source>
</reference>
<organism evidence="1">
    <name type="scientific">Sporolactobacillus sp. Y61</name>
    <dbReference type="NCBI Taxonomy" id="3160863"/>
    <lineage>
        <taxon>Bacteria</taxon>
        <taxon>Bacillati</taxon>
        <taxon>Bacillota</taxon>
        <taxon>Bacilli</taxon>
        <taxon>Bacillales</taxon>
        <taxon>Sporolactobacillaceae</taxon>
        <taxon>Sporolactobacillus</taxon>
    </lineage>
</organism>
<dbReference type="SUPFAM" id="SSF46785">
    <property type="entry name" value="Winged helix' DNA-binding domain"/>
    <property type="match status" value="1"/>
</dbReference>
<dbReference type="Gene3D" id="1.10.10.10">
    <property type="entry name" value="Winged helix-like DNA-binding domain superfamily/Winged helix DNA-binding domain"/>
    <property type="match status" value="1"/>
</dbReference>
<dbReference type="InterPro" id="IPR036388">
    <property type="entry name" value="WH-like_DNA-bd_sf"/>
</dbReference>
<gene>
    <name evidence="1" type="ORF">ABNN70_15265</name>
</gene>
<protein>
    <recommendedName>
        <fullName evidence="2">DNA-binding protein</fullName>
    </recommendedName>
</protein>
<proteinExistence type="predicted"/>
<dbReference type="AlphaFoldDB" id="A0AAU8IG56"/>
<name>A0AAU8IG56_9BACL</name>
<evidence type="ECO:0000313" key="1">
    <source>
        <dbReference type="EMBL" id="XCJ16941.1"/>
    </source>
</evidence>
<accession>A0AAU8IG56</accession>